<dbReference type="Proteomes" id="UP000626109">
    <property type="component" value="Unassembled WGS sequence"/>
</dbReference>
<dbReference type="EMBL" id="CAJNNV010028102">
    <property type="protein sequence ID" value="CAE8623023.1"/>
    <property type="molecule type" value="Genomic_DNA"/>
</dbReference>
<feature type="chain" id="PRO_5036408945" description="Phospholipase B-like" evidence="1">
    <location>
        <begin position="34"/>
        <end position="338"/>
    </location>
</feature>
<keyword evidence="5" id="KW-1185">Reference proteome</keyword>
<dbReference type="Proteomes" id="UP000654075">
    <property type="component" value="Unassembled WGS sequence"/>
</dbReference>
<feature type="signal peptide" evidence="1">
    <location>
        <begin position="1"/>
        <end position="33"/>
    </location>
</feature>
<name>A0A813K752_POLGL</name>
<protein>
    <recommendedName>
        <fullName evidence="6">Phospholipase B-like</fullName>
    </recommendedName>
</protein>
<dbReference type="AlphaFoldDB" id="A0A813K752"/>
<evidence type="ECO:0008006" key="6">
    <source>
        <dbReference type="Google" id="ProtNLM"/>
    </source>
</evidence>
<keyword evidence="1" id="KW-0732">Signal</keyword>
<dbReference type="OrthoDB" id="199820at2759"/>
<gene>
    <name evidence="2" type="ORF">PGLA1383_LOCUS40349</name>
    <name evidence="3" type="ORF">PGLA2088_LOCUS29848</name>
</gene>
<evidence type="ECO:0000256" key="1">
    <source>
        <dbReference type="SAM" id="SignalP"/>
    </source>
</evidence>
<proteinExistence type="predicted"/>
<sequence length="338" mass="36753">MGCALASLRFAAKTTGNVVCILLLTGTAMLAGAVETTGRTAVCLVSFLCGCKIDQLQTEVHSERYDALSGGSTVEYIPGSIGFGAGALAEILDEKTTLANSQKALFGHFSEVQLIDKTKYLLQKEFGCLEPDLLAEDFQFLFPVVGPLPKEEFVDAFGGFKVKQVFPSACANYWNFSVDPMEPNRVWFFSKAVMPFKEPTKADDVPGNLQKLLLGTRGLWSIFACLGMPRPPAEIRTPPQIMSVSFDENGKCYKLTGGYCADRTSGNTSNLGGIFGPLNAVRPGLLPFPEARPWSPSLTWEALILRAPQIGKDYKTWSHQVFGCAHEEVSSDSIDRGL</sequence>
<comment type="caution">
    <text evidence="3">The sequence shown here is derived from an EMBL/GenBank/DDBJ whole genome shotgun (WGS) entry which is preliminary data.</text>
</comment>
<dbReference type="EMBL" id="CAJNNW010028512">
    <property type="protein sequence ID" value="CAE8696474.1"/>
    <property type="molecule type" value="Genomic_DNA"/>
</dbReference>
<accession>A0A813K752</accession>
<evidence type="ECO:0000313" key="3">
    <source>
        <dbReference type="EMBL" id="CAE8696474.1"/>
    </source>
</evidence>
<organism evidence="3 4">
    <name type="scientific">Polarella glacialis</name>
    <name type="common">Dinoflagellate</name>
    <dbReference type="NCBI Taxonomy" id="89957"/>
    <lineage>
        <taxon>Eukaryota</taxon>
        <taxon>Sar</taxon>
        <taxon>Alveolata</taxon>
        <taxon>Dinophyceae</taxon>
        <taxon>Suessiales</taxon>
        <taxon>Suessiaceae</taxon>
        <taxon>Polarella</taxon>
    </lineage>
</organism>
<evidence type="ECO:0000313" key="5">
    <source>
        <dbReference type="Proteomes" id="UP000654075"/>
    </source>
</evidence>
<evidence type="ECO:0000313" key="4">
    <source>
        <dbReference type="Proteomes" id="UP000626109"/>
    </source>
</evidence>
<reference evidence="3" key="1">
    <citation type="submission" date="2021-02" db="EMBL/GenBank/DDBJ databases">
        <authorList>
            <person name="Dougan E. K."/>
            <person name="Rhodes N."/>
            <person name="Thang M."/>
            <person name="Chan C."/>
        </authorList>
    </citation>
    <scope>NUCLEOTIDE SEQUENCE</scope>
</reference>
<evidence type="ECO:0000313" key="2">
    <source>
        <dbReference type="EMBL" id="CAE8623023.1"/>
    </source>
</evidence>